<reference evidence="1" key="1">
    <citation type="submission" date="2022-06" db="EMBL/GenBank/DDBJ databases">
        <title>Isolation of gut microbiota from human fecal samples.</title>
        <authorList>
            <person name="Pamer E.G."/>
            <person name="Barat B."/>
            <person name="Waligurski E."/>
            <person name="Medina S."/>
            <person name="Paddock L."/>
            <person name="Mostad J."/>
        </authorList>
    </citation>
    <scope>NUCLEOTIDE SEQUENCE</scope>
    <source>
        <strain evidence="1">DFI.6.22</strain>
    </source>
</reference>
<evidence type="ECO:0000313" key="1">
    <source>
        <dbReference type="EMBL" id="MCQ5084136.1"/>
    </source>
</evidence>
<accession>A0AAJ1FH87</accession>
<dbReference type="EMBL" id="JANGBQ010000038">
    <property type="protein sequence ID" value="MCQ5084136.1"/>
    <property type="molecule type" value="Genomic_DNA"/>
</dbReference>
<dbReference type="RefSeq" id="WP_256166619.1">
    <property type="nucleotide sequence ID" value="NZ_JANGBQ010000038.1"/>
</dbReference>
<feature type="non-terminal residue" evidence="1">
    <location>
        <position position="1"/>
    </location>
</feature>
<comment type="caution">
    <text evidence="1">The sequence shown here is derived from an EMBL/GenBank/DDBJ whole genome shotgun (WGS) entry which is preliminary data.</text>
</comment>
<organism evidence="1 2">
    <name type="scientific">Alistipes onderdonkii</name>
    <dbReference type="NCBI Taxonomy" id="328813"/>
    <lineage>
        <taxon>Bacteria</taxon>
        <taxon>Pseudomonadati</taxon>
        <taxon>Bacteroidota</taxon>
        <taxon>Bacteroidia</taxon>
        <taxon>Bacteroidales</taxon>
        <taxon>Rikenellaceae</taxon>
        <taxon>Alistipes</taxon>
    </lineage>
</organism>
<gene>
    <name evidence="1" type="ORF">NE651_14710</name>
</gene>
<sequence length="62" mass="6911">LCFNYFKDRLARFYGTVVGYTIIHGCDGDGFSYPVTDHDATRKKATAAEKKRMAGTIMESGK</sequence>
<protein>
    <submittedName>
        <fullName evidence="1">Uncharacterized protein</fullName>
    </submittedName>
</protein>
<dbReference type="AlphaFoldDB" id="A0AAJ1FH87"/>
<name>A0AAJ1FH87_9BACT</name>
<evidence type="ECO:0000313" key="2">
    <source>
        <dbReference type="Proteomes" id="UP001205035"/>
    </source>
</evidence>
<dbReference type="Proteomes" id="UP001205035">
    <property type="component" value="Unassembled WGS sequence"/>
</dbReference>
<proteinExistence type="predicted"/>